<dbReference type="EMBL" id="PXOH01000009">
    <property type="protein sequence ID" value="PSF37351.1"/>
    <property type="molecule type" value="Genomic_DNA"/>
</dbReference>
<dbReference type="Proteomes" id="UP000239001">
    <property type="component" value="Unassembled WGS sequence"/>
</dbReference>
<evidence type="ECO:0000256" key="1">
    <source>
        <dbReference type="ARBA" id="ARBA00004651"/>
    </source>
</evidence>
<evidence type="ECO:0000256" key="4">
    <source>
        <dbReference type="ARBA" id="ARBA00022692"/>
    </source>
</evidence>
<evidence type="ECO:0000256" key="3">
    <source>
        <dbReference type="ARBA" id="ARBA00022475"/>
    </source>
</evidence>
<dbReference type="Pfam" id="PF04093">
    <property type="entry name" value="MreD"/>
    <property type="match status" value="1"/>
</dbReference>
<evidence type="ECO:0000256" key="6">
    <source>
        <dbReference type="ARBA" id="ARBA00022989"/>
    </source>
</evidence>
<protein>
    <submittedName>
        <fullName evidence="9">Rod shape-determining protein MreD</fullName>
    </submittedName>
</protein>
<dbReference type="GO" id="GO:0008360">
    <property type="term" value="P:regulation of cell shape"/>
    <property type="evidence" value="ECO:0007669"/>
    <property type="project" value="UniProtKB-KW"/>
</dbReference>
<evidence type="ECO:0000256" key="5">
    <source>
        <dbReference type="ARBA" id="ARBA00022960"/>
    </source>
</evidence>
<comment type="similarity">
    <text evidence="2">Belongs to the MreD family.</text>
</comment>
<dbReference type="InterPro" id="IPR007227">
    <property type="entry name" value="Cell_shape_determining_MreD"/>
</dbReference>
<proteinExistence type="inferred from homology"/>
<dbReference type="OrthoDB" id="458492at2"/>
<keyword evidence="4 8" id="KW-0812">Transmembrane</keyword>
<dbReference type="AlphaFoldDB" id="A0A2T1LY81"/>
<keyword evidence="3" id="KW-1003">Cell membrane</keyword>
<dbReference type="RefSeq" id="WP_106456833.1">
    <property type="nucleotide sequence ID" value="NZ_PXOH01000009.1"/>
</dbReference>
<name>A0A2T1LY81_9CHRO</name>
<dbReference type="NCBIfam" id="TIGR03426">
    <property type="entry name" value="shape_MreD"/>
    <property type="match status" value="1"/>
</dbReference>
<reference evidence="9 10" key="1">
    <citation type="submission" date="2018-03" db="EMBL/GenBank/DDBJ databases">
        <title>The ancient ancestry and fast evolution of plastids.</title>
        <authorList>
            <person name="Moore K.R."/>
            <person name="Magnabosco C."/>
            <person name="Momper L."/>
            <person name="Gold D.A."/>
            <person name="Bosak T."/>
            <person name="Fournier G.P."/>
        </authorList>
    </citation>
    <scope>NUCLEOTIDE SEQUENCE [LARGE SCALE GENOMIC DNA]</scope>
    <source>
        <strain evidence="9 10">CCALA 016</strain>
    </source>
</reference>
<evidence type="ECO:0000313" key="9">
    <source>
        <dbReference type="EMBL" id="PSF37351.1"/>
    </source>
</evidence>
<keyword evidence="7 8" id="KW-0472">Membrane</keyword>
<dbReference type="GO" id="GO:0005886">
    <property type="term" value="C:plasma membrane"/>
    <property type="evidence" value="ECO:0007669"/>
    <property type="project" value="UniProtKB-SubCell"/>
</dbReference>
<evidence type="ECO:0000256" key="7">
    <source>
        <dbReference type="ARBA" id="ARBA00023136"/>
    </source>
</evidence>
<comment type="caution">
    <text evidence="9">The sequence shown here is derived from an EMBL/GenBank/DDBJ whole genome shotgun (WGS) entry which is preliminary data.</text>
</comment>
<feature type="transmembrane region" description="Helical" evidence="8">
    <location>
        <begin position="147"/>
        <end position="166"/>
    </location>
</feature>
<evidence type="ECO:0000256" key="2">
    <source>
        <dbReference type="ARBA" id="ARBA00007776"/>
    </source>
</evidence>
<sequence length="175" mass="19845">MIRVAKLSPRQRQLLNGLFITGSVLLCLLLSPTRLPGMALLGIGPNWFLIWVVTWSLKHKVLSSVIAGLILGLLQDSMSSSYPSHVIVLILVGFITARLQRHIKEDLITIVLLVFILTLVAEAMIALQYALLEIRPIDEIWLDYQRIALSCAILSSLWTPAFYYPLHSWWEKLQQ</sequence>
<keyword evidence="5" id="KW-0133">Cell shape</keyword>
<evidence type="ECO:0000256" key="8">
    <source>
        <dbReference type="SAM" id="Phobius"/>
    </source>
</evidence>
<comment type="subcellular location">
    <subcellularLocation>
        <location evidence="1">Cell membrane</location>
        <topology evidence="1">Multi-pass membrane protein</topology>
    </subcellularLocation>
</comment>
<keyword evidence="6 8" id="KW-1133">Transmembrane helix</keyword>
<gene>
    <name evidence="9" type="primary">mreD</name>
    <name evidence="9" type="ORF">C7H19_10485</name>
</gene>
<reference evidence="9 10" key="2">
    <citation type="submission" date="2018-03" db="EMBL/GenBank/DDBJ databases">
        <authorList>
            <person name="Keele B.F."/>
        </authorList>
    </citation>
    <scope>NUCLEOTIDE SEQUENCE [LARGE SCALE GENOMIC DNA]</scope>
    <source>
        <strain evidence="9 10">CCALA 016</strain>
    </source>
</reference>
<keyword evidence="10" id="KW-1185">Reference proteome</keyword>
<evidence type="ECO:0000313" key="10">
    <source>
        <dbReference type="Proteomes" id="UP000239001"/>
    </source>
</evidence>
<organism evidence="9 10">
    <name type="scientific">Aphanothece hegewaldii CCALA 016</name>
    <dbReference type="NCBI Taxonomy" id="2107694"/>
    <lineage>
        <taxon>Bacteria</taxon>
        <taxon>Bacillati</taxon>
        <taxon>Cyanobacteriota</taxon>
        <taxon>Cyanophyceae</taxon>
        <taxon>Oscillatoriophycideae</taxon>
        <taxon>Chroococcales</taxon>
        <taxon>Aphanothecaceae</taxon>
        <taxon>Aphanothece</taxon>
    </lineage>
</organism>
<feature type="transmembrane region" description="Helical" evidence="8">
    <location>
        <begin position="12"/>
        <end position="31"/>
    </location>
</feature>
<accession>A0A2T1LY81</accession>
<feature type="transmembrane region" description="Helical" evidence="8">
    <location>
        <begin position="107"/>
        <end position="127"/>
    </location>
</feature>
<feature type="transmembrane region" description="Helical" evidence="8">
    <location>
        <begin position="37"/>
        <end position="54"/>
    </location>
</feature>